<evidence type="ECO:0000313" key="2">
    <source>
        <dbReference type="Proteomes" id="UP001479290"/>
    </source>
</evidence>
<keyword evidence="2" id="KW-1185">Reference proteome</keyword>
<dbReference type="AlphaFoldDB" id="A0AAW2A551"/>
<comment type="caution">
    <text evidence="1">The sequence shown here is derived from an EMBL/GenBank/DDBJ whole genome shotgun (WGS) entry which is preliminary data.</text>
</comment>
<accession>A0AAW2A551</accession>
<organism evidence="1 2">
    <name type="scientific">Culter alburnus</name>
    <name type="common">Topmouth culter</name>
    <dbReference type="NCBI Taxonomy" id="194366"/>
    <lineage>
        <taxon>Eukaryota</taxon>
        <taxon>Metazoa</taxon>
        <taxon>Chordata</taxon>
        <taxon>Craniata</taxon>
        <taxon>Vertebrata</taxon>
        <taxon>Euteleostomi</taxon>
        <taxon>Actinopterygii</taxon>
        <taxon>Neopterygii</taxon>
        <taxon>Teleostei</taxon>
        <taxon>Ostariophysi</taxon>
        <taxon>Cypriniformes</taxon>
        <taxon>Xenocyprididae</taxon>
        <taxon>Xenocypridinae</taxon>
        <taxon>Culter</taxon>
    </lineage>
</organism>
<proteinExistence type="predicted"/>
<evidence type="ECO:0000313" key="1">
    <source>
        <dbReference type="EMBL" id="KAK9967645.1"/>
    </source>
</evidence>
<gene>
    <name evidence="1" type="ORF">ABG768_002026</name>
</gene>
<reference evidence="1 2" key="1">
    <citation type="submission" date="2024-05" db="EMBL/GenBank/DDBJ databases">
        <title>A high-quality chromosomal-level genome assembly of Topmouth culter (Culter alburnus).</title>
        <authorList>
            <person name="Zhao H."/>
        </authorList>
    </citation>
    <scope>NUCLEOTIDE SEQUENCE [LARGE SCALE GENOMIC DNA]</scope>
    <source>
        <strain evidence="1">CATC2023</strain>
        <tissue evidence="1">Muscle</tissue>
    </source>
</reference>
<sequence>MSFLRGLLLHWRGEVKIIALSSLTERGKKRKPERKNIGIAANLIKMLVASTYGLHYGIRLTVVTPIGLDRRFLANGGWPTVPLRPKDHKGNLQVDFGNPLVWSPSKHIPAFSTNLYTSLELCARPGVSPNEPQSS</sequence>
<protein>
    <submittedName>
        <fullName evidence="1">Uncharacterized protein</fullName>
    </submittedName>
</protein>
<dbReference type="Proteomes" id="UP001479290">
    <property type="component" value="Unassembled WGS sequence"/>
</dbReference>
<dbReference type="EMBL" id="JAWDJR010000010">
    <property type="protein sequence ID" value="KAK9967645.1"/>
    <property type="molecule type" value="Genomic_DNA"/>
</dbReference>
<name>A0AAW2A551_CULAL</name>